<sequence>MIRYGDDLILIDNGSGMNFQPTAGKLAHNLRTMGVTPEQITKVVFTHAHPDHSGATTASNGKLLYPNAEYYVSQTEWDFWTDKQFETRRPSALHGFAKGAQRDLFAIGERITLVREGDEIVPGMSIVSTPGHTPGHVSVEIRGRDNLLITGDACTNDTIFFARPDWHFGFDTDAEVALASRQVLLDRAAAEKLKLLGYHWTYPGVGYAERRGDAYDFVAV</sequence>
<dbReference type="SUPFAM" id="SSF56281">
    <property type="entry name" value="Metallo-hydrolase/oxidoreductase"/>
    <property type="match status" value="1"/>
</dbReference>
<dbReference type="Proteomes" id="UP000199542">
    <property type="component" value="Unassembled WGS sequence"/>
</dbReference>
<dbReference type="Gene3D" id="3.60.15.10">
    <property type="entry name" value="Ribonuclease Z/Hydroxyacylglutathione hydrolase-like"/>
    <property type="match status" value="1"/>
</dbReference>
<evidence type="ECO:0000256" key="2">
    <source>
        <dbReference type="ARBA" id="ARBA00022723"/>
    </source>
</evidence>
<dbReference type="EMBL" id="FMTM01000002">
    <property type="protein sequence ID" value="SCW50858.1"/>
    <property type="molecule type" value="Genomic_DNA"/>
</dbReference>
<dbReference type="InterPro" id="IPR001279">
    <property type="entry name" value="Metallo-B-lactamas"/>
</dbReference>
<keyword evidence="3" id="KW-0378">Hydrolase</keyword>
<dbReference type="Pfam" id="PF00753">
    <property type="entry name" value="Lactamase_B"/>
    <property type="match status" value="1"/>
</dbReference>
<evidence type="ECO:0000313" key="6">
    <source>
        <dbReference type="EMBL" id="SCW50858.1"/>
    </source>
</evidence>
<name>A0A1G4R2C2_9HYPH</name>
<dbReference type="AlphaFoldDB" id="A0A1G4R2C2"/>
<evidence type="ECO:0000256" key="3">
    <source>
        <dbReference type="ARBA" id="ARBA00022801"/>
    </source>
</evidence>
<reference evidence="6 7" key="1">
    <citation type="submission" date="2016-10" db="EMBL/GenBank/DDBJ databases">
        <authorList>
            <person name="de Groot N.N."/>
        </authorList>
    </citation>
    <scope>NUCLEOTIDE SEQUENCE [LARGE SCALE GENOMIC DNA]</scope>
    <source>
        <strain evidence="6 7">CGMCC 1.3401</strain>
    </source>
</reference>
<accession>A0A1G4R2C2</accession>
<evidence type="ECO:0000256" key="1">
    <source>
        <dbReference type="ARBA" id="ARBA00007749"/>
    </source>
</evidence>
<keyword evidence="4" id="KW-0862">Zinc</keyword>
<gene>
    <name evidence="6" type="ORF">SAMN02927900_02207</name>
</gene>
<comment type="similarity">
    <text evidence="1">Belongs to the metallo-beta-lactamase superfamily.</text>
</comment>
<keyword evidence="2" id="KW-0479">Metal-binding</keyword>
<dbReference type="CDD" id="cd07720">
    <property type="entry name" value="OPHC2-like_MBL-fold"/>
    <property type="match status" value="1"/>
</dbReference>
<evidence type="ECO:0000313" key="7">
    <source>
        <dbReference type="Proteomes" id="UP000199542"/>
    </source>
</evidence>
<dbReference type="InterPro" id="IPR051013">
    <property type="entry name" value="MBL_superfamily_lactonases"/>
</dbReference>
<dbReference type="SMART" id="SM00849">
    <property type="entry name" value="Lactamase_B"/>
    <property type="match status" value="1"/>
</dbReference>
<proteinExistence type="inferred from homology"/>
<evidence type="ECO:0000256" key="4">
    <source>
        <dbReference type="ARBA" id="ARBA00022833"/>
    </source>
</evidence>
<dbReference type="PANTHER" id="PTHR42978:SF6">
    <property type="entry name" value="QUORUM-QUENCHING LACTONASE YTNP-RELATED"/>
    <property type="match status" value="1"/>
</dbReference>
<dbReference type="InterPro" id="IPR036866">
    <property type="entry name" value="RibonucZ/Hydroxyglut_hydro"/>
</dbReference>
<organism evidence="6 7">
    <name type="scientific">Rhizobium mongolense subsp. loessense</name>
    <dbReference type="NCBI Taxonomy" id="158890"/>
    <lineage>
        <taxon>Bacteria</taxon>
        <taxon>Pseudomonadati</taxon>
        <taxon>Pseudomonadota</taxon>
        <taxon>Alphaproteobacteria</taxon>
        <taxon>Hyphomicrobiales</taxon>
        <taxon>Rhizobiaceae</taxon>
        <taxon>Rhizobium/Agrobacterium group</taxon>
        <taxon>Rhizobium</taxon>
    </lineage>
</organism>
<evidence type="ECO:0000259" key="5">
    <source>
        <dbReference type="SMART" id="SM00849"/>
    </source>
</evidence>
<protein>
    <submittedName>
        <fullName evidence="6">Glyoxylase, beta-lactamase superfamily II</fullName>
    </submittedName>
</protein>
<dbReference type="PANTHER" id="PTHR42978">
    <property type="entry name" value="QUORUM-QUENCHING LACTONASE YTNP-RELATED-RELATED"/>
    <property type="match status" value="1"/>
</dbReference>
<dbReference type="GO" id="GO:0046872">
    <property type="term" value="F:metal ion binding"/>
    <property type="evidence" value="ECO:0007669"/>
    <property type="project" value="UniProtKB-KW"/>
</dbReference>
<dbReference type="GO" id="GO:0016787">
    <property type="term" value="F:hydrolase activity"/>
    <property type="evidence" value="ECO:0007669"/>
    <property type="project" value="UniProtKB-KW"/>
</dbReference>
<feature type="domain" description="Metallo-beta-lactamase" evidence="5">
    <location>
        <begin position="1"/>
        <end position="199"/>
    </location>
</feature>